<evidence type="ECO:0000259" key="11">
    <source>
        <dbReference type="Pfam" id="PF00593"/>
    </source>
</evidence>
<evidence type="ECO:0000313" key="13">
    <source>
        <dbReference type="EMBL" id="MEA5402728.1"/>
    </source>
</evidence>
<evidence type="ECO:0000256" key="9">
    <source>
        <dbReference type="RuleBase" id="RU003357"/>
    </source>
</evidence>
<dbReference type="NCBIfam" id="TIGR04056">
    <property type="entry name" value="OMP_RagA_SusC"/>
    <property type="match status" value="1"/>
</dbReference>
<keyword evidence="6 8" id="KW-0472">Membrane</keyword>
<evidence type="ECO:0000256" key="1">
    <source>
        <dbReference type="ARBA" id="ARBA00004571"/>
    </source>
</evidence>
<dbReference type="RefSeq" id="WP_323327559.1">
    <property type="nucleotide sequence ID" value="NZ_JAYGIL010000007.1"/>
</dbReference>
<keyword evidence="5 9" id="KW-0798">TonB box</keyword>
<keyword evidence="7 8" id="KW-0998">Cell outer membrane</keyword>
<dbReference type="InterPro" id="IPR023997">
    <property type="entry name" value="TonB-dep_OMP_SusC/RagA_CS"/>
</dbReference>
<evidence type="ECO:0000256" key="6">
    <source>
        <dbReference type="ARBA" id="ARBA00023136"/>
    </source>
</evidence>
<keyword evidence="14" id="KW-1185">Reference proteome</keyword>
<dbReference type="NCBIfam" id="TIGR04057">
    <property type="entry name" value="SusC_RagA_signa"/>
    <property type="match status" value="1"/>
</dbReference>
<accession>A0ABU5S2P9</accession>
<dbReference type="InterPro" id="IPR012910">
    <property type="entry name" value="Plug_dom"/>
</dbReference>
<reference evidence="13 14" key="1">
    <citation type="submission" date="2023-12" db="EMBL/GenBank/DDBJ databases">
        <title>Novel species of the genus Arcicella isolated from rivers.</title>
        <authorList>
            <person name="Lu H."/>
        </authorList>
    </citation>
    <scope>NUCLEOTIDE SEQUENCE [LARGE SCALE GENOMIC DNA]</scope>
    <source>
        <strain evidence="13 14">DC2W</strain>
    </source>
</reference>
<comment type="subcellular location">
    <subcellularLocation>
        <location evidence="1 8">Cell outer membrane</location>
        <topology evidence="1 8">Multi-pass membrane protein</topology>
    </subcellularLocation>
</comment>
<comment type="similarity">
    <text evidence="8 9">Belongs to the TonB-dependent receptor family.</text>
</comment>
<dbReference type="Gene3D" id="2.40.170.20">
    <property type="entry name" value="TonB-dependent receptor, beta-barrel domain"/>
    <property type="match status" value="1"/>
</dbReference>
<dbReference type="Gene3D" id="2.60.40.1120">
    <property type="entry name" value="Carboxypeptidase-like, regulatory domain"/>
    <property type="match status" value="1"/>
</dbReference>
<name>A0ABU5S2P9_9BACT</name>
<gene>
    <name evidence="13" type="ORF">VB776_07375</name>
</gene>
<dbReference type="Proteomes" id="UP001303899">
    <property type="component" value="Unassembled WGS sequence"/>
</dbReference>
<dbReference type="Pfam" id="PF00593">
    <property type="entry name" value="TonB_dep_Rec_b-barrel"/>
    <property type="match status" value="1"/>
</dbReference>
<evidence type="ECO:0000256" key="2">
    <source>
        <dbReference type="ARBA" id="ARBA00022448"/>
    </source>
</evidence>
<proteinExistence type="inferred from homology"/>
<evidence type="ECO:0000256" key="7">
    <source>
        <dbReference type="ARBA" id="ARBA00023237"/>
    </source>
</evidence>
<dbReference type="Pfam" id="PF07715">
    <property type="entry name" value="Plug"/>
    <property type="match status" value="1"/>
</dbReference>
<dbReference type="InterPro" id="IPR000531">
    <property type="entry name" value="Beta-barrel_TonB"/>
</dbReference>
<organism evidence="13 14">
    <name type="scientific">Arcicella gelida</name>
    <dbReference type="NCBI Taxonomy" id="2984195"/>
    <lineage>
        <taxon>Bacteria</taxon>
        <taxon>Pseudomonadati</taxon>
        <taxon>Bacteroidota</taxon>
        <taxon>Cytophagia</taxon>
        <taxon>Cytophagales</taxon>
        <taxon>Flectobacillaceae</taxon>
        <taxon>Arcicella</taxon>
    </lineage>
</organism>
<dbReference type="Pfam" id="PF13715">
    <property type="entry name" value="CarbopepD_reg_2"/>
    <property type="match status" value="1"/>
</dbReference>
<dbReference type="InterPro" id="IPR037066">
    <property type="entry name" value="Plug_dom_sf"/>
</dbReference>
<evidence type="ECO:0000256" key="4">
    <source>
        <dbReference type="ARBA" id="ARBA00022692"/>
    </source>
</evidence>
<evidence type="ECO:0000256" key="8">
    <source>
        <dbReference type="PROSITE-ProRule" id="PRU01360"/>
    </source>
</evidence>
<dbReference type="Gene3D" id="2.170.130.10">
    <property type="entry name" value="TonB-dependent receptor, plug domain"/>
    <property type="match status" value="1"/>
</dbReference>
<comment type="caution">
    <text evidence="13">The sequence shown here is derived from an EMBL/GenBank/DDBJ whole genome shotgun (WGS) entry which is preliminary data.</text>
</comment>
<evidence type="ECO:0000259" key="12">
    <source>
        <dbReference type="Pfam" id="PF07715"/>
    </source>
</evidence>
<dbReference type="SUPFAM" id="SSF49464">
    <property type="entry name" value="Carboxypeptidase regulatory domain-like"/>
    <property type="match status" value="1"/>
</dbReference>
<feature type="chain" id="PRO_5045844341" evidence="10">
    <location>
        <begin position="32"/>
        <end position="1070"/>
    </location>
</feature>
<evidence type="ECO:0000256" key="3">
    <source>
        <dbReference type="ARBA" id="ARBA00022452"/>
    </source>
</evidence>
<keyword evidence="2 8" id="KW-0813">Transport</keyword>
<dbReference type="InterPro" id="IPR039426">
    <property type="entry name" value="TonB-dep_rcpt-like"/>
</dbReference>
<protein>
    <submittedName>
        <fullName evidence="13">TonB-dependent receptor</fullName>
    </submittedName>
</protein>
<dbReference type="PROSITE" id="PS52016">
    <property type="entry name" value="TONB_DEPENDENT_REC_3"/>
    <property type="match status" value="1"/>
</dbReference>
<dbReference type="InterPro" id="IPR023996">
    <property type="entry name" value="TonB-dep_OMP_SusC/RagA"/>
</dbReference>
<feature type="signal peptide" evidence="10">
    <location>
        <begin position="1"/>
        <end position="31"/>
    </location>
</feature>
<feature type="domain" description="TonB-dependent receptor-like beta-barrel" evidence="11">
    <location>
        <begin position="479"/>
        <end position="934"/>
    </location>
</feature>
<evidence type="ECO:0000256" key="10">
    <source>
        <dbReference type="SAM" id="SignalP"/>
    </source>
</evidence>
<keyword evidence="3 8" id="KW-1134">Transmembrane beta strand</keyword>
<dbReference type="InterPro" id="IPR008969">
    <property type="entry name" value="CarboxyPept-like_regulatory"/>
</dbReference>
<keyword evidence="4 8" id="KW-0812">Transmembrane</keyword>
<dbReference type="SUPFAM" id="SSF56935">
    <property type="entry name" value="Porins"/>
    <property type="match status" value="1"/>
</dbReference>
<keyword evidence="10" id="KW-0732">Signal</keyword>
<feature type="domain" description="TonB-dependent receptor plug" evidence="12">
    <location>
        <begin position="144"/>
        <end position="270"/>
    </location>
</feature>
<sequence length="1070" mass="117019">MDNKTLRHLNALILSSVVASSLAIYSTQVLASTINQPYFNNKRIESKFFQDQTITGKVVDENGQGLPGVNIKIKGTTKGTSTDSKGSFKFTIPDKGDVTLVFSMIGYKTQEVTVGGRTVFNIVLSSDNKALDEVVVVGYGSQKKNDVTGSVSVIKASQFENQPLTNAAQALAGKVAGVNLNQNSGLAGDDNSKIVIRGTGTLGNSDPLIIIDGVIATTESTPQFNASGGSVPSKSINPLNSIDPTDIESITVLKDASAASIYGSRASNGVILVTTKRGKESAKPTIKYNGYYGVSSATSLPKMVSNTMDFMTLANEAAVNSGKSPSFSTATMNTYKGFGNMTNTNWMDLLFKQSAAMSQHDLSISGGNANTNYYISFGVLNQDAIVTQGNYQRYNTRLNIDSKVLNNFKVGTSLTFSRGEQNMPSSDILYVSVLDAMRATPVMPAYTSDGKLAILDGYSFSALNSIQAGNALARSAANQVVSTTQSFLGSGYADWEIIKDLHLRGSVTVNINPYDRFDWASNLTGYNWRYQELLTQGYKLSDLTGALSTSSLTLTNSESKRINPYAQLSYNKTIGKHQMGIMGGYSYEKNTWTYNYTSRRNFSSNETRILSAGDPSTQNNGGTATQNALVSQFGRFNYTYDGKYLFEATVRRDGSSRFGVNNRFGVFPAFSLGWVMTSESFMKQQNVIDFLKIRASWGQLGNQYASSDFPYVALIGFGNNYNFNNVTVGGAVQTTYGNPDLKWETSTTTNIGFDLFLFKSKLSIVADAYQKNAKGIIYNTPLPSNTGFSSVTSNLASVQNKGIELAVNYNDKIGDVSFSIGGNAAYNKNELVYINPESSDEKDRVIDGNYALLRGQPVDALYGLKVIGIFQNQSEVDNSPKQFSGTASGDLKYEDFNKDGKIDANDRQVLGKESPSWVYGFNASVSYKKFTLSAQFQGIGDAQTYGSYEYFIPTFQGSNFGEQWLNRWTPSNPSTTMPRVWDTSGPNTQMTNSFFVQDRSFLRMKNITLEYNFKDLVKTNFFKNLKVYVSGQNLLTWTNFKGFDPEKSARLDRSGIPQVKIFSAGVNVEF</sequence>
<evidence type="ECO:0000313" key="14">
    <source>
        <dbReference type="Proteomes" id="UP001303899"/>
    </source>
</evidence>
<evidence type="ECO:0000256" key="5">
    <source>
        <dbReference type="ARBA" id="ARBA00023077"/>
    </source>
</evidence>
<keyword evidence="13" id="KW-0675">Receptor</keyword>
<dbReference type="InterPro" id="IPR036942">
    <property type="entry name" value="Beta-barrel_TonB_sf"/>
</dbReference>
<dbReference type="EMBL" id="JAYGIL010000007">
    <property type="protein sequence ID" value="MEA5402728.1"/>
    <property type="molecule type" value="Genomic_DNA"/>
</dbReference>